<accession>A0AAV7UGX6</accession>
<proteinExistence type="predicted"/>
<evidence type="ECO:0000313" key="1">
    <source>
        <dbReference type="EMBL" id="KAJ1187709.1"/>
    </source>
</evidence>
<sequence length="82" mass="9356">MWHLNAWYLKYPEFTDFIASELKLQAYYKHNWGTVASTVTLAGKIMVRGLAKAYVWPESVLGLMSEAEEVRKGLTVFTDPSV</sequence>
<dbReference type="AlphaFoldDB" id="A0AAV7UGX6"/>
<dbReference type="EMBL" id="JANPWB010000005">
    <property type="protein sequence ID" value="KAJ1187709.1"/>
    <property type="molecule type" value="Genomic_DNA"/>
</dbReference>
<comment type="caution">
    <text evidence="1">The sequence shown here is derived from an EMBL/GenBank/DDBJ whole genome shotgun (WGS) entry which is preliminary data.</text>
</comment>
<reference evidence="1" key="1">
    <citation type="journal article" date="2022" name="bioRxiv">
        <title>Sequencing and chromosome-scale assembly of the giantPleurodeles waltlgenome.</title>
        <authorList>
            <person name="Brown T."/>
            <person name="Elewa A."/>
            <person name="Iarovenko S."/>
            <person name="Subramanian E."/>
            <person name="Araus A.J."/>
            <person name="Petzold A."/>
            <person name="Susuki M."/>
            <person name="Suzuki K.-i.T."/>
            <person name="Hayashi T."/>
            <person name="Toyoda A."/>
            <person name="Oliveira C."/>
            <person name="Osipova E."/>
            <person name="Leigh N.D."/>
            <person name="Simon A."/>
            <person name="Yun M.H."/>
        </authorList>
    </citation>
    <scope>NUCLEOTIDE SEQUENCE</scope>
    <source>
        <strain evidence="1">20211129_DDA</strain>
        <tissue evidence="1">Liver</tissue>
    </source>
</reference>
<organism evidence="1 2">
    <name type="scientific">Pleurodeles waltl</name>
    <name type="common">Iberian ribbed newt</name>
    <dbReference type="NCBI Taxonomy" id="8319"/>
    <lineage>
        <taxon>Eukaryota</taxon>
        <taxon>Metazoa</taxon>
        <taxon>Chordata</taxon>
        <taxon>Craniata</taxon>
        <taxon>Vertebrata</taxon>
        <taxon>Euteleostomi</taxon>
        <taxon>Amphibia</taxon>
        <taxon>Batrachia</taxon>
        <taxon>Caudata</taxon>
        <taxon>Salamandroidea</taxon>
        <taxon>Salamandridae</taxon>
        <taxon>Pleurodelinae</taxon>
        <taxon>Pleurodeles</taxon>
    </lineage>
</organism>
<protein>
    <submittedName>
        <fullName evidence="1">Uncharacterized protein</fullName>
    </submittedName>
</protein>
<gene>
    <name evidence="1" type="ORF">NDU88_004480</name>
</gene>
<keyword evidence="2" id="KW-1185">Reference proteome</keyword>
<dbReference type="Proteomes" id="UP001066276">
    <property type="component" value="Chromosome 3_1"/>
</dbReference>
<name>A0AAV7UGX6_PLEWA</name>
<evidence type="ECO:0000313" key="2">
    <source>
        <dbReference type="Proteomes" id="UP001066276"/>
    </source>
</evidence>